<comment type="caution">
    <text evidence="4">The sequence shown here is derived from an EMBL/GenBank/DDBJ whole genome shotgun (WGS) entry which is preliminary data.</text>
</comment>
<sequence length="192" mass="21802">MKKLFLVALLVAFSLSAFAQRNSRASNDWYLSIGVNAINSLGSQSPIYHPEDWMFKFPISAAAEFNWSEQFAIEQSVTFNGFNEGDVIDGAVLTKDYNYLSFDTHVKYYFGQLIFPNANWLEIHANAGIGFFNIEETNVSANLGGGFLFWLNTNRTFGLRAQTTAKFAFNHPESGFDNNHWQYHLQAVFKLL</sequence>
<reference evidence="4 5" key="1">
    <citation type="submission" date="2020-11" db="EMBL/GenBank/DDBJ databases">
        <title>Winogradskyella marina sp. nov., isolated from marine sediment.</title>
        <authorList>
            <person name="Bo J."/>
            <person name="Wang S."/>
            <person name="Song X."/>
            <person name="Du Z."/>
        </authorList>
    </citation>
    <scope>NUCLEOTIDE SEQUENCE [LARGE SCALE GENOMIC DNA]</scope>
    <source>
        <strain evidence="4 5">F6397</strain>
    </source>
</reference>
<proteinExistence type="predicted"/>
<dbReference type="RefSeq" id="WP_195869804.1">
    <property type="nucleotide sequence ID" value="NZ_JADOET010000001.1"/>
</dbReference>
<feature type="chain" id="PRO_5046777057" description="Outer membrane protein beta-barrel domain-containing protein" evidence="2">
    <location>
        <begin position="20"/>
        <end position="192"/>
    </location>
</feature>
<evidence type="ECO:0000313" key="5">
    <source>
        <dbReference type="Proteomes" id="UP000611215"/>
    </source>
</evidence>
<accession>A0ABS0EDJ7</accession>
<evidence type="ECO:0000256" key="2">
    <source>
        <dbReference type="SAM" id="SignalP"/>
    </source>
</evidence>
<keyword evidence="5" id="KW-1185">Reference proteome</keyword>
<name>A0ABS0EDJ7_9FLAO</name>
<evidence type="ECO:0000259" key="3">
    <source>
        <dbReference type="Pfam" id="PF13505"/>
    </source>
</evidence>
<evidence type="ECO:0000313" key="4">
    <source>
        <dbReference type="EMBL" id="MBF8148522.1"/>
    </source>
</evidence>
<organism evidence="4 5">
    <name type="scientific">Winogradskyella marina</name>
    <dbReference type="NCBI Taxonomy" id="2785530"/>
    <lineage>
        <taxon>Bacteria</taxon>
        <taxon>Pseudomonadati</taxon>
        <taxon>Bacteroidota</taxon>
        <taxon>Flavobacteriia</taxon>
        <taxon>Flavobacteriales</taxon>
        <taxon>Flavobacteriaceae</taxon>
        <taxon>Winogradskyella</taxon>
    </lineage>
</organism>
<keyword evidence="1 2" id="KW-0732">Signal</keyword>
<dbReference type="InterPro" id="IPR027385">
    <property type="entry name" value="Beta-barrel_OMP"/>
</dbReference>
<gene>
    <name evidence="4" type="ORF">ITJ86_01350</name>
</gene>
<evidence type="ECO:0000256" key="1">
    <source>
        <dbReference type="ARBA" id="ARBA00022729"/>
    </source>
</evidence>
<feature type="domain" description="Outer membrane protein beta-barrel" evidence="3">
    <location>
        <begin position="5"/>
        <end position="187"/>
    </location>
</feature>
<dbReference type="EMBL" id="JADOET010000001">
    <property type="protein sequence ID" value="MBF8148522.1"/>
    <property type="molecule type" value="Genomic_DNA"/>
</dbReference>
<dbReference type="Proteomes" id="UP000611215">
    <property type="component" value="Unassembled WGS sequence"/>
</dbReference>
<feature type="signal peptide" evidence="2">
    <location>
        <begin position="1"/>
        <end position="19"/>
    </location>
</feature>
<dbReference type="Pfam" id="PF13505">
    <property type="entry name" value="OMP_b-brl"/>
    <property type="match status" value="1"/>
</dbReference>
<protein>
    <recommendedName>
        <fullName evidence="3">Outer membrane protein beta-barrel domain-containing protein</fullName>
    </recommendedName>
</protein>